<proteinExistence type="predicted"/>
<organism evidence="3">
    <name type="scientific">Terrestrivirus sp</name>
    <dbReference type="NCBI Taxonomy" id="2487775"/>
    <lineage>
        <taxon>Viruses</taxon>
        <taxon>Varidnaviria</taxon>
        <taxon>Bamfordvirae</taxon>
        <taxon>Nucleocytoviricota</taxon>
        <taxon>Megaviricetes</taxon>
        <taxon>Imitervirales</taxon>
        <taxon>Mimiviridae</taxon>
        <taxon>Klosneuvirinae</taxon>
    </lineage>
</organism>
<dbReference type="GO" id="GO:0016491">
    <property type="term" value="F:oxidoreductase activity"/>
    <property type="evidence" value="ECO:0007669"/>
    <property type="project" value="InterPro"/>
</dbReference>
<keyword evidence="1" id="KW-0812">Transmembrane</keyword>
<dbReference type="PANTHER" id="PTHR10742">
    <property type="entry name" value="FLAVIN MONOAMINE OXIDASE"/>
    <property type="match status" value="1"/>
</dbReference>
<keyword evidence="1" id="KW-1133">Transmembrane helix</keyword>
<dbReference type="Pfam" id="PF01593">
    <property type="entry name" value="Amino_oxidase"/>
    <property type="match status" value="1"/>
</dbReference>
<sequence length="443" mass="50880">MDSMNNSYEYIIIGGGISGLYSAYLLNKIFEISNILIIEKSDRVGGRICTIFDRETPIELGASRISYHHNNMINLVNNLGLGSKLVKTPNIDKYYYEEENGIIIKTLMDKESNFRKIISEVINLINSNDENVKKIAENYSLYFFIEHFYDTKTAEMIKDQFGYSGDILHQSTLKAIEMFETEFKEGGGFYKLDGGLVQIINKLVENITNVGIKIMVSNELVDISENESNNSKFKCKILNKITTQVNYIDANKIIFALTHNDLTKIPFLYTSNIFNKLHSSVMNKPLMRVYGVFELNGGGNWYDDIGNIVTNSLIRQIKPIDPEVGIIMVSYSDTVNAEVINNLAVNDNELFKKEIFFHLRKLFPNKTIPNPLRLHYHFCESGTHIWKPSYDPDEVSKKIMTPFDNEHIYIVGEVYSPLHNWMEGAVISVNKLMKHLYTQHKKN</sequence>
<keyword evidence="1" id="KW-0472">Membrane</keyword>
<dbReference type="EMBL" id="MK071983">
    <property type="protein sequence ID" value="AYV76299.1"/>
    <property type="molecule type" value="Genomic_DNA"/>
</dbReference>
<name>A0A3G4ZS84_9VIRU</name>
<dbReference type="InterPro" id="IPR002937">
    <property type="entry name" value="Amino_oxidase"/>
</dbReference>
<accession>A0A3G4ZS84</accession>
<dbReference type="SUPFAM" id="SSF51905">
    <property type="entry name" value="FAD/NAD(P)-binding domain"/>
    <property type="match status" value="1"/>
</dbReference>
<evidence type="ECO:0000256" key="1">
    <source>
        <dbReference type="SAM" id="Phobius"/>
    </source>
</evidence>
<evidence type="ECO:0000313" key="3">
    <source>
        <dbReference type="EMBL" id="AYV76299.1"/>
    </source>
</evidence>
<reference evidence="3" key="1">
    <citation type="submission" date="2018-10" db="EMBL/GenBank/DDBJ databases">
        <title>Hidden diversity of soil giant viruses.</title>
        <authorList>
            <person name="Schulz F."/>
            <person name="Alteio L."/>
            <person name="Goudeau D."/>
            <person name="Ryan E.M."/>
            <person name="Malmstrom R.R."/>
            <person name="Blanchard J."/>
            <person name="Woyke T."/>
        </authorList>
    </citation>
    <scope>NUCLEOTIDE SEQUENCE</scope>
    <source>
        <strain evidence="3">TEV1</strain>
    </source>
</reference>
<protein>
    <submittedName>
        <fullName evidence="3">Amino oxidase family protein</fullName>
    </submittedName>
</protein>
<gene>
    <name evidence="3" type="ORF">Terrestrivirus5_121</name>
</gene>
<feature type="transmembrane region" description="Helical" evidence="1">
    <location>
        <begin position="7"/>
        <end position="26"/>
    </location>
</feature>
<feature type="domain" description="Amine oxidase" evidence="2">
    <location>
        <begin position="17"/>
        <end position="376"/>
    </location>
</feature>
<dbReference type="InterPro" id="IPR036188">
    <property type="entry name" value="FAD/NAD-bd_sf"/>
</dbReference>
<dbReference type="Gene3D" id="3.50.50.60">
    <property type="entry name" value="FAD/NAD(P)-binding domain"/>
    <property type="match status" value="1"/>
</dbReference>
<dbReference type="PANTHER" id="PTHR10742:SF410">
    <property type="entry name" value="LYSINE-SPECIFIC HISTONE DEMETHYLASE 2"/>
    <property type="match status" value="1"/>
</dbReference>
<dbReference type="InterPro" id="IPR050281">
    <property type="entry name" value="Flavin_monoamine_oxidase"/>
</dbReference>
<evidence type="ECO:0000259" key="2">
    <source>
        <dbReference type="Pfam" id="PF01593"/>
    </source>
</evidence>